<name>A0ABV8MP95_9NEIS</name>
<dbReference type="RefSeq" id="WP_378164392.1">
    <property type="nucleotide sequence ID" value="NZ_JBHSBU010000001.1"/>
</dbReference>
<organism evidence="1 2">
    <name type="scientific">Chitinimonas lacunae</name>
    <dbReference type="NCBI Taxonomy" id="1963018"/>
    <lineage>
        <taxon>Bacteria</taxon>
        <taxon>Pseudomonadati</taxon>
        <taxon>Pseudomonadota</taxon>
        <taxon>Betaproteobacteria</taxon>
        <taxon>Neisseriales</taxon>
        <taxon>Chitinibacteraceae</taxon>
        <taxon>Chitinimonas</taxon>
    </lineage>
</organism>
<dbReference type="EMBL" id="JBHSBU010000001">
    <property type="protein sequence ID" value="MFC4160018.1"/>
    <property type="molecule type" value="Genomic_DNA"/>
</dbReference>
<evidence type="ECO:0000313" key="1">
    <source>
        <dbReference type="EMBL" id="MFC4160018.1"/>
    </source>
</evidence>
<gene>
    <name evidence="1" type="ORF">ACFOW7_11735</name>
</gene>
<sequence>MKIVRAIEVWETGMDGAFVGQLTVAPTISTRYLAQLFTAEQRRPDPDMVLSYFITPDKLPLLQPYVAEPLLAGRYDYVLTAYGIPDGEGAEDE</sequence>
<evidence type="ECO:0000313" key="2">
    <source>
        <dbReference type="Proteomes" id="UP001595791"/>
    </source>
</evidence>
<protein>
    <submittedName>
        <fullName evidence="1">Uncharacterized protein</fullName>
    </submittedName>
</protein>
<keyword evidence="2" id="KW-1185">Reference proteome</keyword>
<dbReference type="Proteomes" id="UP001595791">
    <property type="component" value="Unassembled WGS sequence"/>
</dbReference>
<reference evidence="2" key="1">
    <citation type="journal article" date="2019" name="Int. J. Syst. Evol. Microbiol.">
        <title>The Global Catalogue of Microorganisms (GCM) 10K type strain sequencing project: providing services to taxonomists for standard genome sequencing and annotation.</title>
        <authorList>
            <consortium name="The Broad Institute Genomics Platform"/>
            <consortium name="The Broad Institute Genome Sequencing Center for Infectious Disease"/>
            <person name="Wu L."/>
            <person name="Ma J."/>
        </authorList>
    </citation>
    <scope>NUCLEOTIDE SEQUENCE [LARGE SCALE GENOMIC DNA]</scope>
    <source>
        <strain evidence="2">LMG 29894</strain>
    </source>
</reference>
<accession>A0ABV8MP95</accession>
<proteinExistence type="predicted"/>
<comment type="caution">
    <text evidence="1">The sequence shown here is derived from an EMBL/GenBank/DDBJ whole genome shotgun (WGS) entry which is preliminary data.</text>
</comment>